<dbReference type="Proteomes" id="UP001470230">
    <property type="component" value="Unassembled WGS sequence"/>
</dbReference>
<sequence>MTEFKPQKEMNNESRLEYYSKALERNQPLTVPEIAEYRDLLRKHHTDSKVPEKDQSRIDFYSSTLGRQPLSVPEWNEYEDLLKKYYPAELTLARYQQALVRNVEPQTIEMDPNEQSRLQFYCEALEKDQNLTDPEIAEYKELLRKNKHIVDIPPSDESRLDYYSQALEKQALTGPEWTEYETLLKKYRPYEIGLAKYKQKTTNCKKPQEDQDEMDSNDKSRLEFYCLRLEKNQLLTPPELTEYKELLKKSKHKIDIPPGDESRMDYYSKALEKQSLTEPEWKEYESLLKKYNPYEVGLAKYQQKVTHADKKEAELLDPNDQSRLELYCKRLEQGQMLTDPELNEYKDLLEKSKRNLQIPDMDESRMQYYSKALNKQSLTDPEWKEYETLLKKYVPYELGLAFYKQHVNSREEKKLEIDPSDQNRLEYYSKALKNNQLLAEPELNEYKELLRKYQGDPQIPVEDDNRIQYYEKALKKAPLTDPEWAEYEALIKKYKPYELGISVYLQKIKKNDS</sequence>
<keyword evidence="2" id="KW-1185">Reference proteome</keyword>
<gene>
    <name evidence="1" type="ORF">M9Y10_004201</name>
</gene>
<accession>A0ABR2JUB0</accession>
<organism evidence="1 2">
    <name type="scientific">Tritrichomonas musculus</name>
    <dbReference type="NCBI Taxonomy" id="1915356"/>
    <lineage>
        <taxon>Eukaryota</taxon>
        <taxon>Metamonada</taxon>
        <taxon>Parabasalia</taxon>
        <taxon>Tritrichomonadida</taxon>
        <taxon>Tritrichomonadidae</taxon>
        <taxon>Tritrichomonas</taxon>
    </lineage>
</organism>
<comment type="caution">
    <text evidence="1">The sequence shown here is derived from an EMBL/GenBank/DDBJ whole genome shotgun (WGS) entry which is preliminary data.</text>
</comment>
<evidence type="ECO:0000313" key="2">
    <source>
        <dbReference type="Proteomes" id="UP001470230"/>
    </source>
</evidence>
<reference evidence="1 2" key="1">
    <citation type="submission" date="2024-04" db="EMBL/GenBank/DDBJ databases">
        <title>Tritrichomonas musculus Genome.</title>
        <authorList>
            <person name="Alves-Ferreira E."/>
            <person name="Grigg M."/>
            <person name="Lorenzi H."/>
            <person name="Galac M."/>
        </authorList>
    </citation>
    <scope>NUCLEOTIDE SEQUENCE [LARGE SCALE GENOMIC DNA]</scope>
    <source>
        <strain evidence="1 2">EAF2021</strain>
    </source>
</reference>
<protein>
    <submittedName>
        <fullName evidence="1">Uncharacterized protein</fullName>
    </submittedName>
</protein>
<dbReference type="EMBL" id="JAPFFF010000010">
    <property type="protein sequence ID" value="KAK8881465.1"/>
    <property type="molecule type" value="Genomic_DNA"/>
</dbReference>
<evidence type="ECO:0000313" key="1">
    <source>
        <dbReference type="EMBL" id="KAK8881465.1"/>
    </source>
</evidence>
<name>A0ABR2JUB0_9EUKA</name>
<proteinExistence type="predicted"/>